<feature type="compositionally biased region" description="Gly residues" evidence="1">
    <location>
        <begin position="544"/>
        <end position="553"/>
    </location>
</feature>
<evidence type="ECO:0000256" key="1">
    <source>
        <dbReference type="SAM" id="MobiDB-lite"/>
    </source>
</evidence>
<gene>
    <name evidence="3" type="ORF">NP233_g5640</name>
</gene>
<dbReference type="PANTHER" id="PTHR28083">
    <property type="entry name" value="GOOD FOR FULL DBP5 ACTIVITY PROTEIN 2"/>
    <property type="match status" value="1"/>
</dbReference>
<evidence type="ECO:0000313" key="3">
    <source>
        <dbReference type="EMBL" id="KAJ3568549.1"/>
    </source>
</evidence>
<feature type="compositionally biased region" description="Low complexity" evidence="1">
    <location>
        <begin position="340"/>
        <end position="359"/>
    </location>
</feature>
<evidence type="ECO:0000313" key="4">
    <source>
        <dbReference type="Proteomes" id="UP001213000"/>
    </source>
</evidence>
<dbReference type="AlphaFoldDB" id="A0AAD5VV49"/>
<accession>A0AAD5VV49</accession>
<dbReference type="InterPro" id="IPR048519">
    <property type="entry name" value="Gfd2/YDR514C-like_C"/>
</dbReference>
<reference evidence="3" key="1">
    <citation type="submission" date="2022-07" db="EMBL/GenBank/DDBJ databases">
        <title>Genome Sequence of Leucocoprinus birnbaumii.</title>
        <authorList>
            <person name="Buettner E."/>
        </authorList>
    </citation>
    <scope>NUCLEOTIDE SEQUENCE</scope>
    <source>
        <strain evidence="3">VT141</strain>
    </source>
</reference>
<organism evidence="3 4">
    <name type="scientific">Leucocoprinus birnbaumii</name>
    <dbReference type="NCBI Taxonomy" id="56174"/>
    <lineage>
        <taxon>Eukaryota</taxon>
        <taxon>Fungi</taxon>
        <taxon>Dikarya</taxon>
        <taxon>Basidiomycota</taxon>
        <taxon>Agaricomycotina</taxon>
        <taxon>Agaricomycetes</taxon>
        <taxon>Agaricomycetidae</taxon>
        <taxon>Agaricales</taxon>
        <taxon>Agaricineae</taxon>
        <taxon>Agaricaceae</taxon>
        <taxon>Leucocoprinus</taxon>
    </lineage>
</organism>
<dbReference type="PANTHER" id="PTHR28083:SF1">
    <property type="entry name" value="GOOD FOR FULL DBP5 ACTIVITY PROTEIN 2"/>
    <property type="match status" value="1"/>
</dbReference>
<feature type="compositionally biased region" description="Basic and acidic residues" evidence="1">
    <location>
        <begin position="579"/>
        <end position="591"/>
    </location>
</feature>
<keyword evidence="4" id="KW-1185">Reference proteome</keyword>
<comment type="caution">
    <text evidence="3">The sequence shown here is derived from an EMBL/GenBank/DDBJ whole genome shotgun (WGS) entry which is preliminary data.</text>
</comment>
<evidence type="ECO:0000259" key="2">
    <source>
        <dbReference type="Pfam" id="PF21762"/>
    </source>
</evidence>
<feature type="region of interest" description="Disordered" evidence="1">
    <location>
        <begin position="536"/>
        <end position="601"/>
    </location>
</feature>
<dbReference type="Pfam" id="PF21762">
    <property type="entry name" value="DEDDh_C"/>
    <property type="match status" value="1"/>
</dbReference>
<dbReference type="GO" id="GO:0005634">
    <property type="term" value="C:nucleus"/>
    <property type="evidence" value="ECO:0007669"/>
    <property type="project" value="TreeGrafter"/>
</dbReference>
<name>A0AAD5VV49_9AGAR</name>
<feature type="domain" description="Gfd2/YDR514C-like C-terminal" evidence="2">
    <location>
        <begin position="158"/>
        <end position="291"/>
    </location>
</feature>
<dbReference type="EMBL" id="JANIEX010000339">
    <property type="protein sequence ID" value="KAJ3568549.1"/>
    <property type="molecule type" value="Genomic_DNA"/>
</dbReference>
<sequence>MTDFTLVDPKGWEYDLHSVYSAYIGYFQVHNIPWFERTWGHLFTSFEDFLAFSWPSITVTDAYTGRAHIVTRLNSIGAFLKMIKTRFGETLPQAPNILQVTPFETSARHLRNISDYATYKRMYSTLPAAVLAAQRVRVRAGDSKTIKELWAKRDKTYLALSFVWSERNEKSCLEFGYAAVRCAHMEASGHWPPIPDTNYRKGHYIVEEYVDKVINKHPPNQPWQYAFGESQMTPKSKLPQIVQAVISLTSPESETSSNSIVLVGYGTHAQLARLEEMKIKLPHNVLTIDIANFERSLYATGVRGVIPDPKTERPRTPSSTLTLESLLRTFQHQPHPPIQPRRSSASPNNSSSGGSNNRSPPSPLGPNFPQISLPITIPQCSLVNSGNDAFMALFAFQMLLDPSGTRVPTTKKGKSSSNQGNTMTNLNAMQAMNMMGPMAMGKSMPGMPVGLQGMPPIPMYGVPMMPGVPGMPMVAVNGGMGPMPVPPPGSPMLLPSLNNKNSSLRVRADSGSGKIQRPTSGYDLSGEFGQMGMSMKRVPSSGLLSGGPVGGGLRPASAGTQPQVNGAGGGLDGGVPGSLKERKSSFLDLEKRQRRNSALLR</sequence>
<feature type="region of interest" description="Disordered" evidence="1">
    <location>
        <begin position="332"/>
        <end position="370"/>
    </location>
</feature>
<feature type="compositionally biased region" description="Gly residues" evidence="1">
    <location>
        <begin position="566"/>
        <end position="576"/>
    </location>
</feature>
<dbReference type="InterPro" id="IPR040151">
    <property type="entry name" value="Gfd2/YDR514C-like"/>
</dbReference>
<protein>
    <recommendedName>
        <fullName evidence="2">Gfd2/YDR514C-like C-terminal domain-containing protein</fullName>
    </recommendedName>
</protein>
<dbReference type="Proteomes" id="UP001213000">
    <property type="component" value="Unassembled WGS sequence"/>
</dbReference>
<proteinExistence type="predicted"/>